<proteinExistence type="predicted"/>
<dbReference type="Proteomes" id="UP000002971">
    <property type="component" value="Unassembled WGS sequence"/>
</dbReference>
<sequence length="242" mass="27240">MRQCVLHPSCRIERHGVEFTERQQSRSLDFMQIGAPVPSVQRAHHDELVVALEVVVDGRRFQADHVLQLRMARYVEGVELADQMLVHRVVEVLLLLLDVAHVLHLKVGEEVFAQLVDMRRVFLDVVNHAHQDEAFQVLTVFQGVFLRQQSAPGMAQQIEVFKSHLLTDFLKLAEIVVKGQEVSVFLFAEVGLIRVIRSELVIHVDLNAHVIEVGCEVLEALVCSAGAAVDAQQFDWALAHLA</sequence>
<reference evidence="1 2" key="1">
    <citation type="journal article" date="2011" name="J. Bacteriol.">
        <title>Genome Sequence of Lactobacillus ruminis SPM0211, Isolated from a Fecal Sample from a Healthy Korean.</title>
        <authorList>
            <person name="Lee S."/>
            <person name="Cho Y.J."/>
            <person name="Lee A.H."/>
            <person name="Chun J."/>
            <person name="Ha N.J."/>
            <person name="Ko G."/>
        </authorList>
    </citation>
    <scope>NUCLEOTIDE SEQUENCE [LARGE SCALE GENOMIC DNA]</scope>
    <source>
        <strain evidence="1 2">SPM0211</strain>
    </source>
</reference>
<name>F7QZF5_9LACO</name>
<organism evidence="1 2">
    <name type="scientific">Ligilactobacillus ruminis SPM0211</name>
    <dbReference type="NCBI Taxonomy" id="1040964"/>
    <lineage>
        <taxon>Bacteria</taxon>
        <taxon>Bacillati</taxon>
        <taxon>Bacillota</taxon>
        <taxon>Bacilli</taxon>
        <taxon>Lactobacillales</taxon>
        <taxon>Lactobacillaceae</taxon>
        <taxon>Ligilactobacillus</taxon>
    </lineage>
</organism>
<accession>F7QZF5</accession>
<dbReference type="AlphaFoldDB" id="F7QZF5"/>
<protein>
    <submittedName>
        <fullName evidence="1">Uncharacterized protein</fullName>
    </submittedName>
</protein>
<evidence type="ECO:0000313" key="2">
    <source>
        <dbReference type="Proteomes" id="UP000002971"/>
    </source>
</evidence>
<comment type="caution">
    <text evidence="1">The sequence shown here is derived from an EMBL/GenBank/DDBJ whole genome shotgun (WGS) entry which is preliminary data.</text>
</comment>
<dbReference type="EMBL" id="AFOJ01000003">
    <property type="protein sequence ID" value="EGM52874.1"/>
    <property type="molecule type" value="Genomic_DNA"/>
</dbReference>
<evidence type="ECO:0000313" key="1">
    <source>
        <dbReference type="EMBL" id="EGM52874.1"/>
    </source>
</evidence>
<gene>
    <name evidence="1" type="ORF">LRU_00808</name>
</gene>